<dbReference type="AlphaFoldDB" id="B7L351"/>
<dbReference type="InterPro" id="IPR025737">
    <property type="entry name" value="FApF"/>
</dbReference>
<proteinExistence type="predicted"/>
<sequence>MRYSRLLFAATGFLMAATAVEAGSVSQPGQTIGLAVATPLPDGLYLINTLNYGRRSTRPGETDAGLNIPVLVWATPARIFDGHLGLIVAIPNIWVSSPGARTQGGLTDFFVSGILAWDLGNGVGASYLLAAYLPSGTNLDAETTTINQRFAIGYTADGYNLTANLYYGTIVGPTTKNGAIYPDYLNLDVTATKRFGKWELGPVAFASTDLPTRFASYRSQGQIAVGGLVGYDFGSITLQAYLTHDVTERNYGGRDTRGWFRIVAPLNIGNQTSSAPPAPLMTRP</sequence>
<keyword evidence="1" id="KW-0732">Signal</keyword>
<reference evidence="2 3" key="1">
    <citation type="submission" date="2008-12" db="EMBL/GenBank/DDBJ databases">
        <title>Complete sequence of plasmid1 of Methylobacterium chloromethanicum CM4.</title>
        <authorList>
            <consortium name="US DOE Joint Genome Institute"/>
            <person name="Lucas S."/>
            <person name="Copeland A."/>
            <person name="Lapidus A."/>
            <person name="Glavina del Rio T."/>
            <person name="Dalin E."/>
            <person name="Tice H."/>
            <person name="Bruce D."/>
            <person name="Goodwin L."/>
            <person name="Pitluck S."/>
            <person name="Chertkov O."/>
            <person name="Brettin T."/>
            <person name="Detter J.C."/>
            <person name="Han C."/>
            <person name="Larimer F."/>
            <person name="Land M."/>
            <person name="Hauser L."/>
            <person name="Kyrpides N."/>
            <person name="Mikhailova N."/>
            <person name="Marx C."/>
            <person name="Richardson P."/>
        </authorList>
    </citation>
    <scope>NUCLEOTIDE SEQUENCE [LARGE SCALE GENOMIC DNA]</scope>
    <source>
        <strain evidence="3">CM4 / NCIMB 13688</strain>
        <plasmid evidence="2 3">pCMU01</plasmid>
    </source>
</reference>
<evidence type="ECO:0000313" key="2">
    <source>
        <dbReference type="EMBL" id="ACK86259.1"/>
    </source>
</evidence>
<gene>
    <name evidence="2" type="ordered locus">Mchl_5520</name>
</gene>
<evidence type="ECO:0008006" key="4">
    <source>
        <dbReference type="Google" id="ProtNLM"/>
    </source>
</evidence>
<reference evidence="2 3" key="2">
    <citation type="journal article" date="2012" name="J. Bacteriol.">
        <title>Complete genome sequences of six strains of the genus Methylobacterium.</title>
        <authorList>
            <person name="Marx C.J."/>
            <person name="Bringel F."/>
            <person name="Chistoserdova L."/>
            <person name="Moulin L."/>
            <person name="Farhan Ul Haque M."/>
            <person name="Fleischman D.E."/>
            <person name="Gruffaz C."/>
            <person name="Jourand P."/>
            <person name="Knief C."/>
            <person name="Lee M.C."/>
            <person name="Muller E.E."/>
            <person name="Nadalig T."/>
            <person name="Peyraud R."/>
            <person name="Roselli S."/>
            <person name="Russ L."/>
            <person name="Goodwin L.A."/>
            <person name="Ivanova N."/>
            <person name="Kyrpides N."/>
            <person name="Lajus A."/>
            <person name="Land M.L."/>
            <person name="Medigue C."/>
            <person name="Mikhailova N."/>
            <person name="Nolan M."/>
            <person name="Woyke T."/>
            <person name="Stolyar S."/>
            <person name="Vorholt J.A."/>
            <person name="Vuilleumier S."/>
        </authorList>
    </citation>
    <scope>NUCLEOTIDE SEQUENCE [LARGE SCALE GENOMIC DNA]</scope>
    <source>
        <strain evidence="3">CM4 / NCIMB 13688</strain>
        <plasmid evidence="2 3">pCMU01</plasmid>
    </source>
</reference>
<dbReference type="Proteomes" id="UP000002385">
    <property type="component" value="Plasmid pCMU01"/>
</dbReference>
<name>B7L351_METC4</name>
<protein>
    <recommendedName>
        <fullName evidence="4">CoxB-like protein</fullName>
    </recommendedName>
</protein>
<dbReference type="EMBL" id="CP001299">
    <property type="protein sequence ID" value="ACK86259.1"/>
    <property type="molecule type" value="Genomic_DNA"/>
</dbReference>
<dbReference type="Pfam" id="PF13557">
    <property type="entry name" value="Phenol_MetA_deg"/>
    <property type="match status" value="1"/>
</dbReference>
<evidence type="ECO:0000313" key="3">
    <source>
        <dbReference type="Proteomes" id="UP000002385"/>
    </source>
</evidence>
<geneLocation type="plasmid" evidence="2 3">
    <name>pCMU01</name>
</geneLocation>
<feature type="chain" id="PRO_5002859066" description="CoxB-like protein" evidence="1">
    <location>
        <begin position="23"/>
        <end position="284"/>
    </location>
</feature>
<accession>B7L351</accession>
<feature type="signal peptide" evidence="1">
    <location>
        <begin position="1"/>
        <end position="22"/>
    </location>
</feature>
<keyword evidence="2" id="KW-0614">Plasmid</keyword>
<evidence type="ECO:0000256" key="1">
    <source>
        <dbReference type="SAM" id="SignalP"/>
    </source>
</evidence>
<dbReference type="HOGENOM" id="CLU_1000436_0_0_5"/>
<dbReference type="KEGG" id="mch:Mchl_5520"/>
<organism evidence="2 3">
    <name type="scientific">Methylorubrum extorquens (strain CM4 / NCIMB 13688)</name>
    <name type="common">Methylobacterium extorquens</name>
    <dbReference type="NCBI Taxonomy" id="440085"/>
    <lineage>
        <taxon>Bacteria</taxon>
        <taxon>Pseudomonadati</taxon>
        <taxon>Pseudomonadota</taxon>
        <taxon>Alphaproteobacteria</taxon>
        <taxon>Hyphomicrobiales</taxon>
        <taxon>Methylobacteriaceae</taxon>
        <taxon>Methylorubrum</taxon>
    </lineage>
</organism>